<dbReference type="InterPro" id="IPR050491">
    <property type="entry name" value="AmpC-like"/>
</dbReference>
<sequence length="421" mass="47104">MIIYFLFSSLEIKSLNKLNLFHISLLQLSFYNTNNSLKEKLNIVKHKILTTIAALTIGTSTAISTKATPVEAATSSTSTNDNEEMSNFVRETLKRHHVRGSVTVVKDGQPQTISYGYAWYGKRIGNGKSNVTYPTASLQKVITGAIIIQLMNETKNTNKAFNQYTKISRWYPNLKNANQISVGNLLTHTSGIKATGTEINRGYVYSEANAINWIVNNINASSSDLVGSYHYNNSNFILLTGIIRQVTGKSYEENFKNRIVDALGLKNTYLYQNIPNDKTDPISYYSNGSKNYQNPAYIKQSLASQIPGAGNLFTSPAEYYQIQAGLCNGKILNKDDFYYLTHLKSKVTDYSGGMYLQNNDSLKLAYGSIAAMHFGTWVQLTTDNQNGIIMFLNQTNDNKNDQKAVGYEILQHIKPNTFVPR</sequence>
<dbReference type="Pfam" id="PF00144">
    <property type="entry name" value="Beta-lactamase"/>
    <property type="match status" value="1"/>
</dbReference>
<gene>
    <name evidence="2" type="ORF">DS835_05410</name>
</gene>
<protein>
    <submittedName>
        <fullName evidence="2">Penicillin-binding protein</fullName>
    </submittedName>
</protein>
<dbReference type="Proteomes" id="UP000265862">
    <property type="component" value="Unassembled WGS sequence"/>
</dbReference>
<organism evidence="2 3">
    <name type="scientific">Lactobacillus bombicola</name>
    <dbReference type="NCBI Taxonomy" id="1505723"/>
    <lineage>
        <taxon>Bacteria</taxon>
        <taxon>Bacillati</taxon>
        <taxon>Bacillota</taxon>
        <taxon>Bacilli</taxon>
        <taxon>Lactobacillales</taxon>
        <taxon>Lactobacillaceae</taxon>
        <taxon>Lactobacillus</taxon>
    </lineage>
</organism>
<evidence type="ECO:0000313" key="3">
    <source>
        <dbReference type="Proteomes" id="UP000265862"/>
    </source>
</evidence>
<dbReference type="PANTHER" id="PTHR46825">
    <property type="entry name" value="D-ALANYL-D-ALANINE-CARBOXYPEPTIDASE/ENDOPEPTIDASE AMPH"/>
    <property type="match status" value="1"/>
</dbReference>
<evidence type="ECO:0000313" key="2">
    <source>
        <dbReference type="EMBL" id="RHW54149.1"/>
    </source>
</evidence>
<reference evidence="2 3" key="1">
    <citation type="submission" date="2018-07" db="EMBL/GenBank/DDBJ databases">
        <title>Genome sequences of six Lactobacillus spp. isolated from bumble bee guts.</title>
        <authorList>
            <person name="Motta E.V.S."/>
            <person name="Moran N.A."/>
        </authorList>
    </citation>
    <scope>NUCLEOTIDE SEQUENCE [LARGE SCALE GENOMIC DNA]</scope>
    <source>
        <strain evidence="2 3">OCC3</strain>
    </source>
</reference>
<dbReference type="AlphaFoldDB" id="A0A396SX37"/>
<feature type="domain" description="Beta-lactamase-related" evidence="1">
    <location>
        <begin position="87"/>
        <end position="404"/>
    </location>
</feature>
<dbReference type="SUPFAM" id="SSF56601">
    <property type="entry name" value="beta-lactamase/transpeptidase-like"/>
    <property type="match status" value="1"/>
</dbReference>
<accession>A0A396SX37</accession>
<dbReference type="PANTHER" id="PTHR46825:SF8">
    <property type="entry name" value="BETA-LACTAMASE-RELATED"/>
    <property type="match status" value="1"/>
</dbReference>
<comment type="caution">
    <text evidence="2">The sequence shown here is derived from an EMBL/GenBank/DDBJ whole genome shotgun (WGS) entry which is preliminary data.</text>
</comment>
<evidence type="ECO:0000259" key="1">
    <source>
        <dbReference type="Pfam" id="PF00144"/>
    </source>
</evidence>
<dbReference type="InterPro" id="IPR001466">
    <property type="entry name" value="Beta-lactam-related"/>
</dbReference>
<dbReference type="EMBL" id="QOCV01000007">
    <property type="protein sequence ID" value="RHW54149.1"/>
    <property type="molecule type" value="Genomic_DNA"/>
</dbReference>
<name>A0A396SX37_9LACO</name>
<dbReference type="Gene3D" id="3.40.710.10">
    <property type="entry name" value="DD-peptidase/beta-lactamase superfamily"/>
    <property type="match status" value="1"/>
</dbReference>
<proteinExistence type="predicted"/>
<dbReference type="InterPro" id="IPR012338">
    <property type="entry name" value="Beta-lactam/transpept-like"/>
</dbReference>